<name>A0A7S2UKW8_9STRA</name>
<protein>
    <submittedName>
        <fullName evidence="1">Uncharacterized protein</fullName>
    </submittedName>
</protein>
<organism evidence="1">
    <name type="scientific">Attheya septentrionalis</name>
    <dbReference type="NCBI Taxonomy" id="420275"/>
    <lineage>
        <taxon>Eukaryota</taxon>
        <taxon>Sar</taxon>
        <taxon>Stramenopiles</taxon>
        <taxon>Ochrophyta</taxon>
        <taxon>Bacillariophyta</taxon>
        <taxon>Coscinodiscophyceae</taxon>
        <taxon>Chaetocerotophycidae</taxon>
        <taxon>Chaetocerotales</taxon>
        <taxon>Attheyaceae</taxon>
        <taxon>Attheya</taxon>
    </lineage>
</organism>
<reference evidence="1" key="1">
    <citation type="submission" date="2021-01" db="EMBL/GenBank/DDBJ databases">
        <authorList>
            <person name="Corre E."/>
            <person name="Pelletier E."/>
            <person name="Niang G."/>
            <person name="Scheremetjew M."/>
            <person name="Finn R."/>
            <person name="Kale V."/>
            <person name="Holt S."/>
            <person name="Cochrane G."/>
            <person name="Meng A."/>
            <person name="Brown T."/>
            <person name="Cohen L."/>
        </authorList>
    </citation>
    <scope>NUCLEOTIDE SEQUENCE</scope>
    <source>
        <strain evidence="1">CCMP2084</strain>
    </source>
</reference>
<dbReference type="EMBL" id="HBHQ01021752">
    <property type="protein sequence ID" value="CAD9822864.1"/>
    <property type="molecule type" value="Transcribed_RNA"/>
</dbReference>
<evidence type="ECO:0000313" key="1">
    <source>
        <dbReference type="EMBL" id="CAD9822864.1"/>
    </source>
</evidence>
<accession>A0A7S2UKW8</accession>
<proteinExistence type="predicted"/>
<gene>
    <name evidence="1" type="ORF">ASEP1449_LOCUS14698</name>
</gene>
<dbReference type="AlphaFoldDB" id="A0A7S2UKW8"/>
<sequence length="130" mass="14925">MEVCENPIELRYQLEATIWSEKPDHFVVFDIHSKVPLVTIEVKKPIDTSLDKFEKVRGQGFDYLSISKVQGNKCPMHITTIHLLRSRMWRGCLKLTLTKTKGMLTSTTPPNMITYMECKSIGKNLSEHTA</sequence>